<dbReference type="Pfam" id="PF08359">
    <property type="entry name" value="TetR_C_4"/>
    <property type="match status" value="1"/>
</dbReference>
<dbReference type="GO" id="GO:0003677">
    <property type="term" value="F:DNA binding"/>
    <property type="evidence" value="ECO:0007669"/>
    <property type="project" value="UniProtKB-KW"/>
</dbReference>
<dbReference type="PANTHER" id="PTHR43479:SF11">
    <property type="entry name" value="ACREF_ENVCD OPERON REPRESSOR-RELATED"/>
    <property type="match status" value="1"/>
</dbReference>
<accession>A0A485LVS1</accession>
<dbReference type="Pfam" id="PF00440">
    <property type="entry name" value="TetR_N"/>
    <property type="match status" value="1"/>
</dbReference>
<dbReference type="InterPro" id="IPR036271">
    <property type="entry name" value="Tet_transcr_reg_TetR-rel_C_sf"/>
</dbReference>
<dbReference type="PRINTS" id="PR00455">
    <property type="entry name" value="HTHTETR"/>
</dbReference>
<dbReference type="InterPro" id="IPR050624">
    <property type="entry name" value="HTH-type_Tx_Regulator"/>
</dbReference>
<dbReference type="PROSITE" id="PS50977">
    <property type="entry name" value="HTH_TETR_2"/>
    <property type="match status" value="1"/>
</dbReference>
<evidence type="ECO:0000313" key="3">
    <source>
        <dbReference type="EMBL" id="VFU12206.1"/>
    </source>
</evidence>
<keyword evidence="1" id="KW-0238">DNA-binding</keyword>
<evidence type="ECO:0000256" key="1">
    <source>
        <dbReference type="ARBA" id="ARBA00023125"/>
    </source>
</evidence>
<proteinExistence type="predicted"/>
<name>A0A485LVS1_9ZZZZ</name>
<feature type="domain" description="HTH tetR-type" evidence="2">
    <location>
        <begin position="4"/>
        <end position="64"/>
    </location>
</feature>
<dbReference type="SUPFAM" id="SSF46689">
    <property type="entry name" value="Homeodomain-like"/>
    <property type="match status" value="1"/>
</dbReference>
<dbReference type="EMBL" id="CAADRM010000035">
    <property type="protein sequence ID" value="VFU12206.1"/>
    <property type="molecule type" value="Genomic_DNA"/>
</dbReference>
<dbReference type="SUPFAM" id="SSF48498">
    <property type="entry name" value="Tetracyclin repressor-like, C-terminal domain"/>
    <property type="match status" value="1"/>
</dbReference>
<sequence>MRGEEKYRMILNAAKHVFAMEGFYNSKVSEIAREAHVADGTIYLYFKNKDDILISLFEEELNRIMINVKSKIEHIEDPREKIIVFCDNHLNMVESDRALAEVIQVELRQSNKFMREYKNKHFLAYLNIIADIVAQGQEQGIFRTDVRPDICARMIFGSLDELSTYLVTARRKRFDVHEVAIMVGNSFLNGLVKK</sequence>
<dbReference type="Gene3D" id="1.10.357.10">
    <property type="entry name" value="Tetracycline Repressor, domain 2"/>
    <property type="match status" value="1"/>
</dbReference>
<gene>
    <name evidence="3" type="primary">YsiA</name>
    <name evidence="3" type="ORF">SCFA_130012</name>
</gene>
<dbReference type="InterPro" id="IPR013570">
    <property type="entry name" value="Tscrpt_reg_YsiA_C"/>
</dbReference>
<reference evidence="3" key="1">
    <citation type="submission" date="2019-03" db="EMBL/GenBank/DDBJ databases">
        <authorList>
            <person name="Hao L."/>
        </authorList>
    </citation>
    <scope>NUCLEOTIDE SEQUENCE</scope>
</reference>
<dbReference type="AlphaFoldDB" id="A0A485LVS1"/>
<dbReference type="InterPro" id="IPR009057">
    <property type="entry name" value="Homeodomain-like_sf"/>
</dbReference>
<protein>
    <submittedName>
        <fullName evidence="3">Fatty acid degradation regulator YsiA, TetR family</fullName>
    </submittedName>
</protein>
<evidence type="ECO:0000259" key="2">
    <source>
        <dbReference type="PROSITE" id="PS50977"/>
    </source>
</evidence>
<organism evidence="3">
    <name type="scientific">anaerobic digester metagenome</name>
    <dbReference type="NCBI Taxonomy" id="1263854"/>
    <lineage>
        <taxon>unclassified sequences</taxon>
        <taxon>metagenomes</taxon>
        <taxon>ecological metagenomes</taxon>
    </lineage>
</organism>
<dbReference type="InterPro" id="IPR001647">
    <property type="entry name" value="HTH_TetR"/>
</dbReference>
<dbReference type="Gene3D" id="1.10.10.60">
    <property type="entry name" value="Homeodomain-like"/>
    <property type="match status" value="1"/>
</dbReference>
<dbReference type="PANTHER" id="PTHR43479">
    <property type="entry name" value="ACREF/ENVCD OPERON REPRESSOR-RELATED"/>
    <property type="match status" value="1"/>
</dbReference>